<keyword evidence="2" id="KW-1185">Reference proteome</keyword>
<evidence type="ECO:0000313" key="1">
    <source>
        <dbReference type="EMBL" id="AGQ20301.1"/>
    </source>
</evidence>
<proteinExistence type="predicted"/>
<dbReference type="Proteomes" id="UP000204024">
    <property type="component" value="Segment"/>
</dbReference>
<dbReference type="OrthoDB" id="30748at10239"/>
<gene>
    <name evidence="1" type="ORF">CalGV042</name>
</gene>
<dbReference type="GeneID" id="17428744"/>
<reference evidence="1 2" key="1">
    <citation type="journal article" date="2013" name="Arch. Virol.">
        <title>Comparative analysis of the genomes of Clostera anastomosis (L.) granulovirus and Clostera anachoreta granulovirus.</title>
        <authorList>
            <person name="Liang Z."/>
            <person name="Zhang X."/>
            <person name="Yin X."/>
            <person name="Song X."/>
            <person name="Shao X."/>
            <person name="Wang L."/>
        </authorList>
    </citation>
    <scope>NUCLEOTIDE SEQUENCE [LARGE SCALE GENOMIC DNA]</scope>
    <source>
        <strain evidence="1">CaLGV-Henan</strain>
    </source>
</reference>
<accession>U5KB43</accession>
<evidence type="ECO:0000313" key="2">
    <source>
        <dbReference type="Proteomes" id="UP000204024"/>
    </source>
</evidence>
<organism evidence="1 2">
    <name type="scientific">Clostera anastomosis granulovirus A</name>
    <dbReference type="NCBI Taxonomy" id="1986289"/>
    <lineage>
        <taxon>Viruses</taxon>
        <taxon>Viruses incertae sedis</taxon>
        <taxon>Naldaviricetes</taxon>
        <taxon>Lefavirales</taxon>
        <taxon>Baculoviridae</taxon>
        <taxon>Betabaculovirus</taxon>
        <taxon>Betabaculovirus clanastomosis</taxon>
    </lineage>
</organism>
<name>U5KB43_9BBAC</name>
<dbReference type="RefSeq" id="YP_008719990.1">
    <property type="nucleotide sequence ID" value="NC_022646.1"/>
</dbReference>
<dbReference type="KEGG" id="vg:17428744"/>
<sequence length="166" mass="19659">MIPLEVITHISTFCDANTYRQMVIANLIPLNINHLIRCYERQRCAEERNIIQNKFGLQRSQTNVGFVIGALLNKRNEFKKVIVLFAAYNNTQKVLVKQMPMSRFKRRTNYRFKTHLNVKGHAEMYLMRVRSSVPLQCKLVHEDQDFFYTNKRERFLFLPNAVVCTT</sequence>
<dbReference type="EMBL" id="KC179784">
    <property type="protein sequence ID" value="AGQ20301.1"/>
    <property type="molecule type" value="Genomic_DNA"/>
</dbReference>
<protein>
    <submittedName>
        <fullName evidence="1">Uncharacterized protein</fullName>
    </submittedName>
</protein>